<name>A0ABX2G8M1_9BURK</name>
<reference evidence="7 8" key="1">
    <citation type="submission" date="2020-05" db="EMBL/GenBank/DDBJ databases">
        <title>Genomic Encyclopedia of Type Strains, Phase IV (KMG-V): Genome sequencing to study the core and pangenomes of soil and plant-associated prokaryotes.</title>
        <authorList>
            <person name="Whitman W."/>
        </authorList>
    </citation>
    <scope>NUCLEOTIDE SEQUENCE [LARGE SCALE GENOMIC DNA]</scope>
    <source>
        <strain evidence="7 8">C29</strain>
    </source>
</reference>
<dbReference type="InterPro" id="IPR023772">
    <property type="entry name" value="DNA-bd_HTH_TetR-type_CS"/>
</dbReference>
<dbReference type="Gene3D" id="1.10.357.10">
    <property type="entry name" value="Tetracycline Repressor, domain 2"/>
    <property type="match status" value="1"/>
</dbReference>
<evidence type="ECO:0000256" key="1">
    <source>
        <dbReference type="ARBA" id="ARBA00022491"/>
    </source>
</evidence>
<evidence type="ECO:0000259" key="6">
    <source>
        <dbReference type="PROSITE" id="PS50977"/>
    </source>
</evidence>
<dbReference type="InterPro" id="IPR050109">
    <property type="entry name" value="HTH-type_TetR-like_transc_reg"/>
</dbReference>
<feature type="domain" description="HTH tetR-type" evidence="6">
    <location>
        <begin position="12"/>
        <end position="72"/>
    </location>
</feature>
<dbReference type="Proteomes" id="UP001516061">
    <property type="component" value="Unassembled WGS sequence"/>
</dbReference>
<keyword evidence="1" id="KW-0678">Repressor</keyword>
<keyword evidence="4" id="KW-0804">Transcription</keyword>
<dbReference type="RefSeq" id="WP_173806705.1">
    <property type="nucleotide sequence ID" value="NZ_JABSNM010000018.1"/>
</dbReference>
<protein>
    <submittedName>
        <fullName evidence="7">AcrR family transcriptional regulator</fullName>
    </submittedName>
</protein>
<dbReference type="PRINTS" id="PR00455">
    <property type="entry name" value="HTHTETR"/>
</dbReference>
<dbReference type="InterPro" id="IPR009057">
    <property type="entry name" value="Homeodomain-like_sf"/>
</dbReference>
<evidence type="ECO:0000256" key="4">
    <source>
        <dbReference type="ARBA" id="ARBA00023163"/>
    </source>
</evidence>
<dbReference type="EMBL" id="JABSNM010000018">
    <property type="protein sequence ID" value="NRT57744.1"/>
    <property type="molecule type" value="Genomic_DNA"/>
</dbReference>
<dbReference type="SUPFAM" id="SSF46689">
    <property type="entry name" value="Homeodomain-like"/>
    <property type="match status" value="1"/>
</dbReference>
<dbReference type="PROSITE" id="PS50977">
    <property type="entry name" value="HTH_TETR_2"/>
    <property type="match status" value="1"/>
</dbReference>
<evidence type="ECO:0000256" key="3">
    <source>
        <dbReference type="ARBA" id="ARBA00023125"/>
    </source>
</evidence>
<evidence type="ECO:0000256" key="2">
    <source>
        <dbReference type="ARBA" id="ARBA00023015"/>
    </source>
</evidence>
<proteinExistence type="predicted"/>
<accession>A0ABX2G8M1</accession>
<evidence type="ECO:0000313" key="8">
    <source>
        <dbReference type="Proteomes" id="UP001516061"/>
    </source>
</evidence>
<dbReference type="Pfam" id="PF00440">
    <property type="entry name" value="TetR_N"/>
    <property type="match status" value="1"/>
</dbReference>
<keyword evidence="3 5" id="KW-0238">DNA-binding</keyword>
<feature type="DNA-binding region" description="H-T-H motif" evidence="5">
    <location>
        <begin position="35"/>
        <end position="54"/>
    </location>
</feature>
<organism evidence="7 8">
    <name type="scientific">Sphaerotilus uruguayifluvii</name>
    <dbReference type="NCBI Taxonomy" id="2735897"/>
    <lineage>
        <taxon>Bacteria</taxon>
        <taxon>Pseudomonadati</taxon>
        <taxon>Pseudomonadota</taxon>
        <taxon>Betaproteobacteria</taxon>
        <taxon>Burkholderiales</taxon>
        <taxon>Sphaerotilaceae</taxon>
        <taxon>Sphaerotilus</taxon>
    </lineage>
</organism>
<gene>
    <name evidence="7" type="ORF">HNQ01_003504</name>
</gene>
<dbReference type="PROSITE" id="PS01081">
    <property type="entry name" value="HTH_TETR_1"/>
    <property type="match status" value="1"/>
</dbReference>
<evidence type="ECO:0000256" key="5">
    <source>
        <dbReference type="PROSITE-ProRule" id="PRU00335"/>
    </source>
</evidence>
<keyword evidence="8" id="KW-1185">Reference proteome</keyword>
<dbReference type="PANTHER" id="PTHR30055">
    <property type="entry name" value="HTH-TYPE TRANSCRIPTIONAL REGULATOR RUTR"/>
    <property type="match status" value="1"/>
</dbReference>
<evidence type="ECO:0000313" key="7">
    <source>
        <dbReference type="EMBL" id="NRT57744.1"/>
    </source>
</evidence>
<sequence length="210" mass="23012">MIDQTAIISSSLDHRTRLLEGMARCVATKGYADTTIADIATAARVSKRTFYEHFRTKQECLIALYENASQRSLNTLTRAIEPSQDWTTRVDQAVKAYFGHLAANPLLMRTLFIDVLAVGPEGLQARRKVHRQLAELIADLPSQPDADAAAWQANAIVGALTEIVLQAIEQDRVEQLPECADEAAQVVRAAISANRAPAADPQAQPLVPER</sequence>
<keyword evidence="2" id="KW-0805">Transcription regulation</keyword>
<dbReference type="PANTHER" id="PTHR30055:SF234">
    <property type="entry name" value="HTH-TYPE TRANSCRIPTIONAL REGULATOR BETI"/>
    <property type="match status" value="1"/>
</dbReference>
<dbReference type="InterPro" id="IPR001647">
    <property type="entry name" value="HTH_TetR"/>
</dbReference>
<comment type="caution">
    <text evidence="7">The sequence shown here is derived from an EMBL/GenBank/DDBJ whole genome shotgun (WGS) entry which is preliminary data.</text>
</comment>